<dbReference type="CDD" id="cd18578">
    <property type="entry name" value="ABC_6TM_Pgp_ABCB1_D2_like"/>
    <property type="match status" value="1"/>
</dbReference>
<keyword evidence="13" id="KW-1185">Reference proteome</keyword>
<dbReference type="CDD" id="cd18577">
    <property type="entry name" value="ABC_6TM_Pgp_ABCB1_D1_like"/>
    <property type="match status" value="1"/>
</dbReference>
<feature type="transmembrane region" description="Helical" evidence="9">
    <location>
        <begin position="544"/>
        <end position="568"/>
    </location>
</feature>
<dbReference type="PROSITE" id="PS00211">
    <property type="entry name" value="ABC_TRANSPORTER_1"/>
    <property type="match status" value="2"/>
</dbReference>
<dbReference type="InterPro" id="IPR039421">
    <property type="entry name" value="Type_1_exporter"/>
</dbReference>
<feature type="domain" description="ABC transporter" evidence="10">
    <location>
        <begin position="869"/>
        <end position="1111"/>
    </location>
</feature>
<feature type="transmembrane region" description="Helical" evidence="9">
    <location>
        <begin position="7"/>
        <end position="27"/>
    </location>
</feature>
<feature type="transmembrane region" description="Helical" evidence="9">
    <location>
        <begin position="588"/>
        <end position="613"/>
    </location>
</feature>
<feature type="transmembrane region" description="Helical" evidence="9">
    <location>
        <begin position="695"/>
        <end position="712"/>
    </location>
</feature>
<protein>
    <submittedName>
        <fullName evidence="12">Multidrug resistance protein 1</fullName>
    </submittedName>
</protein>
<dbReference type="InterPro" id="IPR003593">
    <property type="entry name" value="AAA+_ATPase"/>
</dbReference>
<dbReference type="SUPFAM" id="SSF90123">
    <property type="entry name" value="ABC transporter transmembrane region"/>
    <property type="match status" value="2"/>
</dbReference>
<feature type="transmembrane region" description="Helical" evidence="9">
    <location>
        <begin position="47"/>
        <end position="69"/>
    </location>
</feature>
<evidence type="ECO:0000259" key="10">
    <source>
        <dbReference type="PROSITE" id="PS50893"/>
    </source>
</evidence>
<comment type="subcellular location">
    <subcellularLocation>
        <location evidence="1">Membrane</location>
        <topology evidence="1">Multi-pass membrane protein</topology>
    </subcellularLocation>
</comment>
<evidence type="ECO:0000313" key="13">
    <source>
        <dbReference type="Proteomes" id="UP000316759"/>
    </source>
</evidence>
<dbReference type="Gene3D" id="1.20.1560.10">
    <property type="entry name" value="ABC transporter type 1, transmembrane domain"/>
    <property type="match status" value="2"/>
</dbReference>
<dbReference type="PANTHER" id="PTHR43394">
    <property type="entry name" value="ATP-DEPENDENT PERMEASE MDL1, MITOCHONDRIAL"/>
    <property type="match status" value="1"/>
</dbReference>
<feature type="transmembrane region" description="Helical" evidence="9">
    <location>
        <begin position="773"/>
        <end position="793"/>
    </location>
</feature>
<feature type="domain" description="ABC transmembrane type-1" evidence="11">
    <location>
        <begin position="5"/>
        <end position="217"/>
    </location>
</feature>
<dbReference type="FunFam" id="3.40.50.300:FF:000967">
    <property type="entry name" value="ABC multidrug transporter mdr4"/>
    <property type="match status" value="1"/>
</dbReference>
<evidence type="ECO:0000256" key="1">
    <source>
        <dbReference type="ARBA" id="ARBA00004141"/>
    </source>
</evidence>
<dbReference type="Pfam" id="PF00664">
    <property type="entry name" value="ABC_membrane"/>
    <property type="match status" value="2"/>
</dbReference>
<dbReference type="InterPro" id="IPR036640">
    <property type="entry name" value="ABC1_TM_sf"/>
</dbReference>
<name>A0A504YM02_FASGI</name>
<reference evidence="12 13" key="1">
    <citation type="submission" date="2019-04" db="EMBL/GenBank/DDBJ databases">
        <title>Annotation for the trematode Fasciola gigantica.</title>
        <authorList>
            <person name="Choi Y.-J."/>
        </authorList>
    </citation>
    <scope>NUCLEOTIDE SEQUENCE [LARGE SCALE GENOMIC DNA]</scope>
    <source>
        <strain evidence="12">Uganda_cow_1</strain>
    </source>
</reference>
<evidence type="ECO:0000256" key="7">
    <source>
        <dbReference type="ARBA" id="ARBA00022989"/>
    </source>
</evidence>
<evidence type="ECO:0000259" key="11">
    <source>
        <dbReference type="PROSITE" id="PS50929"/>
    </source>
</evidence>
<dbReference type="AlphaFoldDB" id="A0A504YM02"/>
<dbReference type="PROSITE" id="PS50929">
    <property type="entry name" value="ABC_TM1F"/>
    <property type="match status" value="2"/>
</dbReference>
<feature type="transmembrane region" description="Helical" evidence="9">
    <location>
        <begin position="672"/>
        <end position="689"/>
    </location>
</feature>
<dbReference type="SUPFAM" id="SSF52540">
    <property type="entry name" value="P-loop containing nucleoside triphosphate hydrolases"/>
    <property type="match status" value="2"/>
</dbReference>
<dbReference type="Proteomes" id="UP000316759">
    <property type="component" value="Unassembled WGS sequence"/>
</dbReference>
<comment type="caution">
    <text evidence="12">The sequence shown here is derived from an EMBL/GenBank/DDBJ whole genome shotgun (WGS) entry which is preliminary data.</text>
</comment>
<keyword evidence="8 9" id="KW-0472">Membrane</keyword>
<evidence type="ECO:0000256" key="6">
    <source>
        <dbReference type="ARBA" id="ARBA00022840"/>
    </source>
</evidence>
<accession>A0A504YM02</accession>
<dbReference type="GO" id="GO:0005743">
    <property type="term" value="C:mitochondrial inner membrane"/>
    <property type="evidence" value="ECO:0007669"/>
    <property type="project" value="TreeGrafter"/>
</dbReference>
<dbReference type="InterPro" id="IPR017871">
    <property type="entry name" value="ABC_transporter-like_CS"/>
</dbReference>
<dbReference type="GO" id="GO:0016887">
    <property type="term" value="F:ATP hydrolysis activity"/>
    <property type="evidence" value="ECO:0007669"/>
    <property type="project" value="InterPro"/>
</dbReference>
<dbReference type="CDD" id="cd03249">
    <property type="entry name" value="ABC_MTABC3_MDL1_MDL2"/>
    <property type="match status" value="2"/>
</dbReference>
<dbReference type="InterPro" id="IPR027417">
    <property type="entry name" value="P-loop_NTPase"/>
</dbReference>
<dbReference type="GO" id="GO:0005524">
    <property type="term" value="F:ATP binding"/>
    <property type="evidence" value="ECO:0007669"/>
    <property type="project" value="UniProtKB-KW"/>
</dbReference>
<evidence type="ECO:0000256" key="8">
    <source>
        <dbReference type="ARBA" id="ARBA00023136"/>
    </source>
</evidence>
<evidence type="ECO:0000256" key="3">
    <source>
        <dbReference type="ARBA" id="ARBA00022448"/>
    </source>
</evidence>
<evidence type="ECO:0000313" key="12">
    <source>
        <dbReference type="EMBL" id="TPP59118.1"/>
    </source>
</evidence>
<dbReference type="InterPro" id="IPR003439">
    <property type="entry name" value="ABC_transporter-like_ATP-bd"/>
</dbReference>
<keyword evidence="7 9" id="KW-1133">Transmembrane helix</keyword>
<feature type="domain" description="ABC transporter" evidence="10">
    <location>
        <begin position="237"/>
        <end position="473"/>
    </location>
</feature>
<dbReference type="OrthoDB" id="6500128at2759"/>
<keyword evidence="3" id="KW-0813">Transport</keyword>
<dbReference type="PROSITE" id="PS50893">
    <property type="entry name" value="ABC_TRANSPORTER_2"/>
    <property type="match status" value="2"/>
</dbReference>
<sequence length="1116" mass="122265">MITSGILLSSLLGAAFPFAIFVFRLIVNEFINGGSLDVSTAVYSTSLWFAVIALCAFIVAFAQVVLVEISSVRQAERIRLLYLQAIFRQDTAWFDQQAVGTLVTKLSEDTDNIQLSIGLKLSEFVQNISSFVFGLFIALLCGWKLTAVALSMLPFVIIGFGSFGGLTRYFTRQESLAYAKASAIAEEVFRSIRTVYAFAGERKEARRYGSHLEDAAKKPPIDKCRSGLKPESFFQQIRFQDVSFAYPTRPDTMVLNKLSVVVEQNQTVAFVGPSGCGKSTIMQLLQRLYDPVEGKITIDGVDLTELDLSWFRGQTGVVQQEPVLFTGTVAENIRFGALDATESEVIEAAKQANAHDFIVKLPEGYQTRINQNATGLSVGQKQRIAIARALVRDPRILILDEATSALDSQSETLVQAAINRACVGRTVIMVAHRLSTVRNADRIVVLDRGRVSEMGTHTELAQAGGLYTTLLNAQQPAVSDVSAIANGSNVTSEPNTVSFNLTDPLLTRTGKVNDGDGQATPRSPHDLFGPSASLRVMRLNRPEWLWIVLGSLGAIVTGAIQPIFAILYSEMYAIFTLKTDPDQMQNRINLTAGIMALLGLIRLASSTFQAYFFGVAGQRLTKRLRLTLFESILRQELAWFDEPDNQVGTLTARLAGDANKVHPICGSAMGQIVESVMLLIFSLVVAFVYNWKLTLVVAVFFPVIAFSSFINIKQLRFGGDNAGETEAVRVAHEAFSAHRTVAGFALEHYFHQQFAYASGQQSQLALRASFRHAVVYALAQSLPICSYAAAFSFGAHLMSQGEIKLIAIFRVFAAISFAAQALGRTSHLGPAMKQAGAAASRIFRIIERSSAMPVNQGVQPNWNLNTVPIHFRHVSFRYPSRPTVPVLRDFSHTVCPGETVAFVGHSGCGKTSVLSLLQRFYSIGPCDSNRGIFVGETPLDRLAPCWLRSQIGMVDQEPHLFDIALHKNIAYGDNEREVPMEEVMEAARLAEIHDFIVSLPHGYETLAGPHGCELSGGEKQRIAIARALIRRPHLFLLDEATSALDTQTELRIQSKLNEALRGRTALISAHRLTATSGAETVVVLADGLKLESGKPDELIQLHGAYHALYHAQANEL</sequence>
<dbReference type="STRING" id="46835.A0A504YM02"/>
<dbReference type="PANTHER" id="PTHR43394:SF18">
    <property type="entry name" value="ABC TRANSPORTER B FAMILY MEMBER 11-LIKE"/>
    <property type="match status" value="1"/>
</dbReference>
<proteinExistence type="inferred from homology"/>
<dbReference type="SMART" id="SM00382">
    <property type="entry name" value="AAA"/>
    <property type="match status" value="2"/>
</dbReference>
<comment type="similarity">
    <text evidence="2">Belongs to the ABC transporter superfamily. ABCB family. Multidrug resistance exporter (TC 3.A.1.201) subfamily.</text>
</comment>
<feature type="transmembrane region" description="Helical" evidence="9">
    <location>
        <begin position="151"/>
        <end position="170"/>
    </location>
</feature>
<organism evidence="12 13">
    <name type="scientific">Fasciola gigantica</name>
    <name type="common">Giant liver fluke</name>
    <dbReference type="NCBI Taxonomy" id="46835"/>
    <lineage>
        <taxon>Eukaryota</taxon>
        <taxon>Metazoa</taxon>
        <taxon>Spiralia</taxon>
        <taxon>Lophotrochozoa</taxon>
        <taxon>Platyhelminthes</taxon>
        <taxon>Trematoda</taxon>
        <taxon>Digenea</taxon>
        <taxon>Plagiorchiida</taxon>
        <taxon>Echinostomata</taxon>
        <taxon>Echinostomatoidea</taxon>
        <taxon>Fasciolidae</taxon>
        <taxon>Fasciola</taxon>
    </lineage>
</organism>
<feature type="domain" description="ABC transmembrane type-1" evidence="11">
    <location>
        <begin position="548"/>
        <end position="834"/>
    </location>
</feature>
<evidence type="ECO:0000256" key="4">
    <source>
        <dbReference type="ARBA" id="ARBA00022692"/>
    </source>
</evidence>
<gene>
    <name evidence="12" type="ORF">FGIG_08378</name>
</gene>
<feature type="transmembrane region" description="Helical" evidence="9">
    <location>
        <begin position="124"/>
        <end position="145"/>
    </location>
</feature>
<keyword evidence="4 9" id="KW-0812">Transmembrane</keyword>
<dbReference type="GO" id="GO:0090374">
    <property type="term" value="P:oligopeptide export from mitochondrion"/>
    <property type="evidence" value="ECO:0007669"/>
    <property type="project" value="TreeGrafter"/>
</dbReference>
<keyword evidence="5" id="KW-0547">Nucleotide-binding</keyword>
<dbReference type="Pfam" id="PF00005">
    <property type="entry name" value="ABC_tran"/>
    <property type="match status" value="2"/>
</dbReference>
<dbReference type="InterPro" id="IPR011527">
    <property type="entry name" value="ABC1_TM_dom"/>
</dbReference>
<evidence type="ECO:0000256" key="5">
    <source>
        <dbReference type="ARBA" id="ARBA00022741"/>
    </source>
</evidence>
<keyword evidence="6" id="KW-0067">ATP-binding</keyword>
<evidence type="ECO:0000256" key="2">
    <source>
        <dbReference type="ARBA" id="ARBA00007577"/>
    </source>
</evidence>
<dbReference type="GO" id="GO:0015421">
    <property type="term" value="F:ABC-type oligopeptide transporter activity"/>
    <property type="evidence" value="ECO:0007669"/>
    <property type="project" value="TreeGrafter"/>
</dbReference>
<dbReference type="FunFam" id="3.40.50.300:FF:000251">
    <property type="entry name" value="ABC transporter B family member 19"/>
    <property type="match status" value="1"/>
</dbReference>
<evidence type="ECO:0000256" key="9">
    <source>
        <dbReference type="SAM" id="Phobius"/>
    </source>
</evidence>
<dbReference type="EMBL" id="SUNJ01011152">
    <property type="protein sequence ID" value="TPP59118.1"/>
    <property type="molecule type" value="Genomic_DNA"/>
</dbReference>
<dbReference type="Gene3D" id="3.40.50.300">
    <property type="entry name" value="P-loop containing nucleotide triphosphate hydrolases"/>
    <property type="match status" value="2"/>
</dbReference>